<dbReference type="EMBL" id="JAIWYP010000010">
    <property type="protein sequence ID" value="KAH3754204.1"/>
    <property type="molecule type" value="Genomic_DNA"/>
</dbReference>
<evidence type="ECO:0000313" key="1">
    <source>
        <dbReference type="EMBL" id="KAH3754204.1"/>
    </source>
</evidence>
<accession>A0A9D4DUJ6</accession>
<protein>
    <submittedName>
        <fullName evidence="1">Uncharacterized protein</fullName>
    </submittedName>
</protein>
<dbReference type="AlphaFoldDB" id="A0A9D4DUJ6"/>
<organism evidence="1 2">
    <name type="scientific">Dreissena polymorpha</name>
    <name type="common">Zebra mussel</name>
    <name type="synonym">Mytilus polymorpha</name>
    <dbReference type="NCBI Taxonomy" id="45954"/>
    <lineage>
        <taxon>Eukaryota</taxon>
        <taxon>Metazoa</taxon>
        <taxon>Spiralia</taxon>
        <taxon>Lophotrochozoa</taxon>
        <taxon>Mollusca</taxon>
        <taxon>Bivalvia</taxon>
        <taxon>Autobranchia</taxon>
        <taxon>Heteroconchia</taxon>
        <taxon>Euheterodonta</taxon>
        <taxon>Imparidentia</taxon>
        <taxon>Neoheterodontei</taxon>
        <taxon>Myida</taxon>
        <taxon>Dreissenoidea</taxon>
        <taxon>Dreissenidae</taxon>
        <taxon>Dreissena</taxon>
    </lineage>
</organism>
<reference evidence="1" key="1">
    <citation type="journal article" date="2019" name="bioRxiv">
        <title>The Genome of the Zebra Mussel, Dreissena polymorpha: A Resource for Invasive Species Research.</title>
        <authorList>
            <person name="McCartney M.A."/>
            <person name="Auch B."/>
            <person name="Kono T."/>
            <person name="Mallez S."/>
            <person name="Zhang Y."/>
            <person name="Obille A."/>
            <person name="Becker A."/>
            <person name="Abrahante J.E."/>
            <person name="Garbe J."/>
            <person name="Badalamenti J.P."/>
            <person name="Herman A."/>
            <person name="Mangelson H."/>
            <person name="Liachko I."/>
            <person name="Sullivan S."/>
            <person name="Sone E.D."/>
            <person name="Koren S."/>
            <person name="Silverstein K.A.T."/>
            <person name="Beckman K.B."/>
            <person name="Gohl D.M."/>
        </authorList>
    </citation>
    <scope>NUCLEOTIDE SEQUENCE</scope>
    <source>
        <strain evidence="1">Duluth1</strain>
        <tissue evidence="1">Whole animal</tissue>
    </source>
</reference>
<name>A0A9D4DUJ6_DREPO</name>
<proteinExistence type="predicted"/>
<keyword evidence="2" id="KW-1185">Reference proteome</keyword>
<sequence>MIADIGWKPFQERRKTAKVIMMYRITNNLIDIPPPCYNYHKRHSIRHIVSFCRLLKTLLPVSNKFLEPTSLKLLRALKLYLWFFL</sequence>
<dbReference type="Proteomes" id="UP000828390">
    <property type="component" value="Unassembled WGS sequence"/>
</dbReference>
<reference evidence="1" key="2">
    <citation type="submission" date="2020-11" db="EMBL/GenBank/DDBJ databases">
        <authorList>
            <person name="McCartney M.A."/>
            <person name="Auch B."/>
            <person name="Kono T."/>
            <person name="Mallez S."/>
            <person name="Becker A."/>
            <person name="Gohl D.M."/>
            <person name="Silverstein K.A.T."/>
            <person name="Koren S."/>
            <person name="Bechman K.B."/>
            <person name="Herman A."/>
            <person name="Abrahante J.E."/>
            <person name="Garbe J."/>
        </authorList>
    </citation>
    <scope>NUCLEOTIDE SEQUENCE</scope>
    <source>
        <strain evidence="1">Duluth1</strain>
        <tissue evidence="1">Whole animal</tissue>
    </source>
</reference>
<comment type="caution">
    <text evidence="1">The sequence shown here is derived from an EMBL/GenBank/DDBJ whole genome shotgun (WGS) entry which is preliminary data.</text>
</comment>
<gene>
    <name evidence="1" type="ORF">DPMN_188868</name>
</gene>
<evidence type="ECO:0000313" key="2">
    <source>
        <dbReference type="Proteomes" id="UP000828390"/>
    </source>
</evidence>